<evidence type="ECO:0000256" key="1">
    <source>
        <dbReference type="ARBA" id="ARBA00022801"/>
    </source>
</evidence>
<dbReference type="CDD" id="cd16433">
    <property type="entry name" value="CheB"/>
    <property type="match status" value="1"/>
</dbReference>
<gene>
    <name evidence="7" type="ORF">EI77_02431</name>
</gene>
<feature type="domain" description="CheB-type methylesterase" evidence="6">
    <location>
        <begin position="5"/>
        <end position="196"/>
    </location>
</feature>
<evidence type="ECO:0000256" key="3">
    <source>
        <dbReference type="ARBA" id="ARBA00048267"/>
    </source>
</evidence>
<evidence type="ECO:0000259" key="6">
    <source>
        <dbReference type="PROSITE" id="PS50122"/>
    </source>
</evidence>
<accession>A0A4R7S1L8</accession>
<dbReference type="Proteomes" id="UP000295662">
    <property type="component" value="Unassembled WGS sequence"/>
</dbReference>
<dbReference type="GO" id="GO:0005737">
    <property type="term" value="C:cytoplasm"/>
    <property type="evidence" value="ECO:0007669"/>
    <property type="project" value="InterPro"/>
</dbReference>
<keyword evidence="8" id="KW-1185">Reference proteome</keyword>
<feature type="transmembrane region" description="Helical" evidence="5">
    <location>
        <begin position="12"/>
        <end position="32"/>
    </location>
</feature>
<proteinExistence type="predicted"/>
<keyword evidence="1 4" id="KW-0378">Hydrolase</keyword>
<feature type="active site" evidence="4">
    <location>
        <position position="138"/>
    </location>
</feature>
<dbReference type="PROSITE" id="PS50122">
    <property type="entry name" value="CHEB"/>
    <property type="match status" value="1"/>
</dbReference>
<dbReference type="GO" id="GO:0000156">
    <property type="term" value="F:phosphorelay response regulator activity"/>
    <property type="evidence" value="ECO:0007669"/>
    <property type="project" value="InterPro"/>
</dbReference>
<protein>
    <recommendedName>
        <fullName evidence="2">protein-glutamate methylesterase</fullName>
        <ecNumber evidence="2">3.1.1.61</ecNumber>
    </recommendedName>
</protein>
<dbReference type="SUPFAM" id="SSF52738">
    <property type="entry name" value="Methylesterase CheB, C-terminal domain"/>
    <property type="match status" value="1"/>
</dbReference>
<dbReference type="EMBL" id="SOCA01000003">
    <property type="protein sequence ID" value="TDU71308.1"/>
    <property type="molecule type" value="Genomic_DNA"/>
</dbReference>
<keyword evidence="5" id="KW-0812">Transmembrane</keyword>
<evidence type="ECO:0000313" key="7">
    <source>
        <dbReference type="EMBL" id="TDU71308.1"/>
    </source>
</evidence>
<evidence type="ECO:0000256" key="5">
    <source>
        <dbReference type="SAM" id="Phobius"/>
    </source>
</evidence>
<keyword evidence="4" id="KW-0145">Chemotaxis</keyword>
<dbReference type="RefSeq" id="WP_133795473.1">
    <property type="nucleotide sequence ID" value="NZ_SOCA01000003.1"/>
</dbReference>
<dbReference type="InterPro" id="IPR000673">
    <property type="entry name" value="Sig_transdc_resp-reg_Me-estase"/>
</dbReference>
<evidence type="ECO:0000313" key="8">
    <source>
        <dbReference type="Proteomes" id="UP000295662"/>
    </source>
</evidence>
<dbReference type="GO" id="GO:0006935">
    <property type="term" value="P:chemotaxis"/>
    <property type="evidence" value="ECO:0007669"/>
    <property type="project" value="UniProtKB-UniRule"/>
</dbReference>
<feature type="active site" evidence="4">
    <location>
        <position position="18"/>
    </location>
</feature>
<dbReference type="AlphaFoldDB" id="A0A4R7S1L8"/>
<dbReference type="OrthoDB" id="9793421at2"/>
<organism evidence="7 8">
    <name type="scientific">Prosthecobacter fusiformis</name>
    <dbReference type="NCBI Taxonomy" id="48464"/>
    <lineage>
        <taxon>Bacteria</taxon>
        <taxon>Pseudomonadati</taxon>
        <taxon>Verrucomicrobiota</taxon>
        <taxon>Verrucomicrobiia</taxon>
        <taxon>Verrucomicrobiales</taxon>
        <taxon>Verrucomicrobiaceae</taxon>
        <taxon>Prosthecobacter</taxon>
    </lineage>
</organism>
<sequence length="198" mass="20403">MNHELASGKIKALVIGGSAGAVGALLAILPPLPRDYPLAVMVVVHLPPDPNSILATLLHGRCQIPVKEAEDKEPICAGTVYLAPPNYHLQVEPDFHLSLSQDEPVHFSRPSIDVLFETAADAYGDSLAGVVLTGASRDGARGLRAIGEAGGVVIVQTPASAEAATMPQAALDACPAARTLDLPELAAALQTDLVSAPT</sequence>
<dbReference type="EC" id="3.1.1.61" evidence="2"/>
<keyword evidence="5" id="KW-0472">Membrane</keyword>
<comment type="catalytic activity">
    <reaction evidence="3">
        <text>[protein]-L-glutamate 5-O-methyl ester + H2O = L-glutamyl-[protein] + methanol + H(+)</text>
        <dbReference type="Rhea" id="RHEA:23236"/>
        <dbReference type="Rhea" id="RHEA-COMP:10208"/>
        <dbReference type="Rhea" id="RHEA-COMP:10311"/>
        <dbReference type="ChEBI" id="CHEBI:15377"/>
        <dbReference type="ChEBI" id="CHEBI:15378"/>
        <dbReference type="ChEBI" id="CHEBI:17790"/>
        <dbReference type="ChEBI" id="CHEBI:29973"/>
        <dbReference type="ChEBI" id="CHEBI:82795"/>
        <dbReference type="EC" id="3.1.1.61"/>
    </reaction>
</comment>
<feature type="active site" evidence="4">
    <location>
        <position position="45"/>
    </location>
</feature>
<reference evidence="7 8" key="1">
    <citation type="submission" date="2019-03" db="EMBL/GenBank/DDBJ databases">
        <title>Genomic Encyclopedia of Archaeal and Bacterial Type Strains, Phase II (KMG-II): from individual species to whole genera.</title>
        <authorList>
            <person name="Goeker M."/>
        </authorList>
    </citation>
    <scope>NUCLEOTIDE SEQUENCE [LARGE SCALE GENOMIC DNA]</scope>
    <source>
        <strain evidence="7 8">ATCC 25309</strain>
    </source>
</reference>
<comment type="caution">
    <text evidence="7">The sequence shown here is derived from an EMBL/GenBank/DDBJ whole genome shotgun (WGS) entry which is preliminary data.</text>
</comment>
<dbReference type="PANTHER" id="PTHR42872:SF6">
    <property type="entry name" value="PROTEIN-GLUTAMATE METHYLESTERASE_PROTEIN-GLUTAMINE GLUTAMINASE"/>
    <property type="match status" value="1"/>
</dbReference>
<keyword evidence="5" id="KW-1133">Transmembrane helix</keyword>
<dbReference type="Gene3D" id="3.40.50.180">
    <property type="entry name" value="Methylesterase CheB, C-terminal domain"/>
    <property type="match status" value="1"/>
</dbReference>
<evidence type="ECO:0000256" key="2">
    <source>
        <dbReference type="ARBA" id="ARBA00039140"/>
    </source>
</evidence>
<evidence type="ECO:0000256" key="4">
    <source>
        <dbReference type="PROSITE-ProRule" id="PRU00050"/>
    </source>
</evidence>
<dbReference type="Pfam" id="PF01339">
    <property type="entry name" value="CheB_methylest"/>
    <property type="match status" value="1"/>
</dbReference>
<dbReference type="InterPro" id="IPR035909">
    <property type="entry name" value="CheB_C"/>
</dbReference>
<name>A0A4R7S1L8_9BACT</name>
<dbReference type="PANTHER" id="PTHR42872">
    <property type="entry name" value="PROTEIN-GLUTAMATE METHYLESTERASE/PROTEIN-GLUTAMINE GLUTAMINASE"/>
    <property type="match status" value="1"/>
</dbReference>
<dbReference type="GO" id="GO:0008984">
    <property type="term" value="F:protein-glutamate methylesterase activity"/>
    <property type="evidence" value="ECO:0007669"/>
    <property type="project" value="UniProtKB-EC"/>
</dbReference>